<gene>
    <name evidence="2" type="ORF">B9Z19DRAFT_1119869</name>
</gene>
<feature type="compositionally biased region" description="Pro residues" evidence="1">
    <location>
        <begin position="467"/>
        <end position="476"/>
    </location>
</feature>
<organism evidence="2 3">
    <name type="scientific">Tuber borchii</name>
    <name type="common">White truffle</name>
    <dbReference type="NCBI Taxonomy" id="42251"/>
    <lineage>
        <taxon>Eukaryota</taxon>
        <taxon>Fungi</taxon>
        <taxon>Dikarya</taxon>
        <taxon>Ascomycota</taxon>
        <taxon>Pezizomycotina</taxon>
        <taxon>Pezizomycetes</taxon>
        <taxon>Pezizales</taxon>
        <taxon>Tuberaceae</taxon>
        <taxon>Tuber</taxon>
    </lineage>
</organism>
<dbReference type="AlphaFoldDB" id="A0A2T7A5S7"/>
<dbReference type="Proteomes" id="UP000244722">
    <property type="component" value="Unassembled WGS sequence"/>
</dbReference>
<dbReference type="EMBL" id="NESQ01000018">
    <property type="protein sequence ID" value="PUU83068.1"/>
    <property type="molecule type" value="Genomic_DNA"/>
</dbReference>
<evidence type="ECO:0000313" key="3">
    <source>
        <dbReference type="Proteomes" id="UP000244722"/>
    </source>
</evidence>
<accession>A0A2T7A5S7</accession>
<feature type="compositionally biased region" description="Low complexity" evidence="1">
    <location>
        <begin position="519"/>
        <end position="532"/>
    </location>
</feature>
<dbReference type="STRING" id="42251.A0A2T7A5S7"/>
<feature type="region of interest" description="Disordered" evidence="1">
    <location>
        <begin position="301"/>
        <end position="320"/>
    </location>
</feature>
<feature type="region of interest" description="Disordered" evidence="1">
    <location>
        <begin position="465"/>
        <end position="491"/>
    </location>
</feature>
<evidence type="ECO:0000256" key="1">
    <source>
        <dbReference type="SAM" id="MobiDB-lite"/>
    </source>
</evidence>
<name>A0A2T7A5S7_TUBBO</name>
<feature type="region of interest" description="Disordered" evidence="1">
    <location>
        <begin position="511"/>
        <end position="541"/>
    </location>
</feature>
<protein>
    <submittedName>
        <fullName evidence="2">Uncharacterized protein</fullName>
    </submittedName>
</protein>
<sequence length="952" mass="101009">MASRLDVSPPPGGQGLIAVRRTVYAAPGGSYASMEFLHAEGCLNTAPHHDAVVRDLVARMNLYDFSLVEASANAVLLTRGCLPDCHFDRASTMGLYVHGQAEGSPYAPSVTTPNPSQITSSGSVLDPVVSDPAILSSSWPSLAAPTPPSPSPSPIRVVPAALAQASQSSSYYGSTPSSSMLHALSSGEWRLYGPNFRLDAPSDETYRPTDVSSPSSPVARIGFGGSGFAQSSPPLPAAPPRIPAPIPVSRRGVRFVGANESHPPTPSPVVSSIEANPAAVTPLVPCSQDNDDVSMSLGDGKNTNTTGLGDSMHAVPESSLPSSFARLPASASSVTRDMLCALDDIREGRSSPMSEETDSLDEPMDDVPTKRFHFEGATTYGGFEAVAGDVRILGTGHNELLDAVVAMSKRVIALENLTQRLQRRIDSLEDVGDDIKFGKQCATPGPANGAASKVKLQSDAAEAIPVLRPPPPPPVPVSTRPVTSGPAACAPNSWSEVVRRGTKHKVDKDVRAIGTGDVPRMQRQQQQQQPRPVRTPASVSPAPIAARERHITLRFAARKSMVLPPGCSAESIRTRMNSVFANNAKIRDSHPYVKEARLRADIGAIFMTLAEHSAEEVGGLLEKVHAILMRDLNLPDFAFARDTRKVDVLVVGVPLADTGHGSIWRLEDWTNDRVYDGLRTDLERSNPGLITAGRPNIIGSLHAMRASGATNCAIKFTVEKSAASDAALRTSKVCLRGGNRSVRLWTRDAPAKVCNNCLTLGHISTLCAIPPRCRWCRGNHSSRSHLCAAQNCDGVAGEACQHTVRLCLLCESSGHYTGYPQCPSLKLTPDATPPPLGGSPIAEAGDSVSGVTDRSRNREHRRRQNRRRPTPVGERQINESTMAKDVAAQQSGVGDKGKGRAWDISDEEEEAYGDGSWGPAGCEGVDADCAPKSIIKRPASAPTDGHKSGLTG</sequence>
<feature type="compositionally biased region" description="Basic residues" evidence="1">
    <location>
        <begin position="857"/>
        <end position="869"/>
    </location>
</feature>
<feature type="region of interest" description="Disordered" evidence="1">
    <location>
        <begin position="830"/>
        <end position="927"/>
    </location>
</feature>
<feature type="compositionally biased region" description="Low complexity" evidence="1">
    <location>
        <begin position="477"/>
        <end position="486"/>
    </location>
</feature>
<evidence type="ECO:0000313" key="2">
    <source>
        <dbReference type="EMBL" id="PUU83068.1"/>
    </source>
</evidence>
<dbReference type="OrthoDB" id="5504215at2759"/>
<proteinExistence type="predicted"/>
<reference evidence="2 3" key="1">
    <citation type="submission" date="2017-04" db="EMBL/GenBank/DDBJ databases">
        <title>Draft genome sequence of Tuber borchii Vittad., a whitish edible truffle.</title>
        <authorList>
            <consortium name="DOE Joint Genome Institute"/>
            <person name="Murat C."/>
            <person name="Kuo A."/>
            <person name="Barry K.W."/>
            <person name="Clum A."/>
            <person name="Dockter R.B."/>
            <person name="Fauchery L."/>
            <person name="Iotti M."/>
            <person name="Kohler A."/>
            <person name="Labutti K."/>
            <person name="Lindquist E.A."/>
            <person name="Lipzen A."/>
            <person name="Ohm R.A."/>
            <person name="Wang M."/>
            <person name="Grigoriev I.V."/>
            <person name="Zambonelli A."/>
            <person name="Martin F.M."/>
        </authorList>
    </citation>
    <scope>NUCLEOTIDE SEQUENCE [LARGE SCALE GENOMIC DNA]</scope>
    <source>
        <strain evidence="2 3">Tbo3840</strain>
    </source>
</reference>
<feature type="region of interest" description="Disordered" evidence="1">
    <location>
        <begin position="933"/>
        <end position="952"/>
    </location>
</feature>
<comment type="caution">
    <text evidence="2">The sequence shown here is derived from an EMBL/GenBank/DDBJ whole genome shotgun (WGS) entry which is preliminary data.</text>
</comment>
<keyword evidence="3" id="KW-1185">Reference proteome</keyword>